<evidence type="ECO:0000313" key="2">
    <source>
        <dbReference type="EMBL" id="PVI00555.1"/>
    </source>
</evidence>
<keyword evidence="1" id="KW-0812">Transmembrane</keyword>
<gene>
    <name evidence="2" type="ORF">DM02DRAFT_388397</name>
</gene>
<dbReference type="EMBL" id="KZ805371">
    <property type="protein sequence ID" value="PVI00555.1"/>
    <property type="molecule type" value="Genomic_DNA"/>
</dbReference>
<reference evidence="2 3" key="1">
    <citation type="journal article" date="2018" name="Sci. Rep.">
        <title>Comparative genomics provides insights into the lifestyle and reveals functional heterogeneity of dark septate endophytic fungi.</title>
        <authorList>
            <person name="Knapp D.G."/>
            <person name="Nemeth J.B."/>
            <person name="Barry K."/>
            <person name="Hainaut M."/>
            <person name="Henrissat B."/>
            <person name="Johnson J."/>
            <person name="Kuo A."/>
            <person name="Lim J.H.P."/>
            <person name="Lipzen A."/>
            <person name="Nolan M."/>
            <person name="Ohm R.A."/>
            <person name="Tamas L."/>
            <person name="Grigoriev I.V."/>
            <person name="Spatafora J.W."/>
            <person name="Nagy L.G."/>
            <person name="Kovacs G.M."/>
        </authorList>
    </citation>
    <scope>NUCLEOTIDE SEQUENCE [LARGE SCALE GENOMIC DNA]</scope>
    <source>
        <strain evidence="2 3">DSE2036</strain>
    </source>
</reference>
<accession>A0A2V1DTJ5</accession>
<evidence type="ECO:0000313" key="3">
    <source>
        <dbReference type="Proteomes" id="UP000244855"/>
    </source>
</evidence>
<organism evidence="2 3">
    <name type="scientific">Periconia macrospinosa</name>
    <dbReference type="NCBI Taxonomy" id="97972"/>
    <lineage>
        <taxon>Eukaryota</taxon>
        <taxon>Fungi</taxon>
        <taxon>Dikarya</taxon>
        <taxon>Ascomycota</taxon>
        <taxon>Pezizomycotina</taxon>
        <taxon>Dothideomycetes</taxon>
        <taxon>Pleosporomycetidae</taxon>
        <taxon>Pleosporales</taxon>
        <taxon>Massarineae</taxon>
        <taxon>Periconiaceae</taxon>
        <taxon>Periconia</taxon>
    </lineage>
</organism>
<keyword evidence="3" id="KW-1185">Reference proteome</keyword>
<keyword evidence="1" id="KW-1133">Transmembrane helix</keyword>
<sequence>MGGGYTISFVVVFFFFVCKAWRFIFSFFFLFGLSFLFPPVSKHIQTHVYCTDGWISVIYIYIPGLGGV</sequence>
<dbReference type="AlphaFoldDB" id="A0A2V1DTJ5"/>
<dbReference type="Proteomes" id="UP000244855">
    <property type="component" value="Unassembled WGS sequence"/>
</dbReference>
<protein>
    <submittedName>
        <fullName evidence="2">Uncharacterized protein</fullName>
    </submittedName>
</protein>
<feature type="transmembrane region" description="Helical" evidence="1">
    <location>
        <begin position="6"/>
        <end position="37"/>
    </location>
</feature>
<proteinExistence type="predicted"/>
<evidence type="ECO:0000256" key="1">
    <source>
        <dbReference type="SAM" id="Phobius"/>
    </source>
</evidence>
<name>A0A2V1DTJ5_9PLEO</name>
<keyword evidence="1" id="KW-0472">Membrane</keyword>